<reference evidence="4 5" key="1">
    <citation type="submission" date="2020-11" db="EMBL/GenBank/DDBJ databases">
        <title>Sequencing the genomes of 1000 actinobacteria strains.</title>
        <authorList>
            <person name="Klenk H.-P."/>
        </authorList>
    </citation>
    <scope>NUCLEOTIDE SEQUENCE [LARGE SCALE GENOMIC DNA]</scope>
    <source>
        <strain evidence="4 5">DSM 101692</strain>
    </source>
</reference>
<evidence type="ECO:0000259" key="3">
    <source>
        <dbReference type="Pfam" id="PF13579"/>
    </source>
</evidence>
<dbReference type="EMBL" id="JADOTX010000001">
    <property type="protein sequence ID" value="MBG6066716.1"/>
    <property type="molecule type" value="Genomic_DNA"/>
</dbReference>
<protein>
    <submittedName>
        <fullName evidence="4">Glycosyltransferase involved in cell wall biosynthesis</fullName>
    </submittedName>
</protein>
<dbReference type="CDD" id="cd03794">
    <property type="entry name" value="GT4_WbuB-like"/>
    <property type="match status" value="1"/>
</dbReference>
<dbReference type="Pfam" id="PF13579">
    <property type="entry name" value="Glyco_trans_4_4"/>
    <property type="match status" value="1"/>
</dbReference>
<dbReference type="SUPFAM" id="SSF53756">
    <property type="entry name" value="UDP-Glycosyltransferase/glycogen phosphorylase"/>
    <property type="match status" value="1"/>
</dbReference>
<dbReference type="Gene3D" id="3.40.50.2000">
    <property type="entry name" value="Glycogen Phosphorylase B"/>
    <property type="match status" value="2"/>
</dbReference>
<dbReference type="InterPro" id="IPR050194">
    <property type="entry name" value="Glycosyltransferase_grp1"/>
</dbReference>
<evidence type="ECO:0000313" key="4">
    <source>
        <dbReference type="EMBL" id="MBG6066716.1"/>
    </source>
</evidence>
<organism evidence="4 5">
    <name type="scientific">Micromonospora ureilytica</name>
    <dbReference type="NCBI Taxonomy" id="709868"/>
    <lineage>
        <taxon>Bacteria</taxon>
        <taxon>Bacillati</taxon>
        <taxon>Actinomycetota</taxon>
        <taxon>Actinomycetes</taxon>
        <taxon>Micromonosporales</taxon>
        <taxon>Micromonosporaceae</taxon>
        <taxon>Micromonospora</taxon>
    </lineage>
</organism>
<dbReference type="RefSeq" id="WP_196927477.1">
    <property type="nucleotide sequence ID" value="NZ_JADOTX010000001.1"/>
</dbReference>
<keyword evidence="2" id="KW-0808">Transferase</keyword>
<comment type="caution">
    <text evidence="4">The sequence shown here is derived from an EMBL/GenBank/DDBJ whole genome shotgun (WGS) entry which is preliminary data.</text>
</comment>
<evidence type="ECO:0000256" key="2">
    <source>
        <dbReference type="ARBA" id="ARBA00022679"/>
    </source>
</evidence>
<keyword evidence="5" id="KW-1185">Reference proteome</keyword>
<evidence type="ECO:0000313" key="5">
    <source>
        <dbReference type="Proteomes" id="UP000614915"/>
    </source>
</evidence>
<dbReference type="PANTHER" id="PTHR45947">
    <property type="entry name" value="SULFOQUINOVOSYL TRANSFERASE SQD2"/>
    <property type="match status" value="1"/>
</dbReference>
<keyword evidence="1" id="KW-0328">Glycosyltransferase</keyword>
<dbReference type="Pfam" id="PF13692">
    <property type="entry name" value="Glyco_trans_1_4"/>
    <property type="match status" value="1"/>
</dbReference>
<accession>A0ABS0JJT8</accession>
<dbReference type="InterPro" id="IPR028098">
    <property type="entry name" value="Glyco_trans_4-like_N"/>
</dbReference>
<evidence type="ECO:0000256" key="1">
    <source>
        <dbReference type="ARBA" id="ARBA00022676"/>
    </source>
</evidence>
<proteinExistence type="predicted"/>
<dbReference type="Proteomes" id="UP000614915">
    <property type="component" value="Unassembled WGS sequence"/>
</dbReference>
<feature type="domain" description="Glycosyltransferase subfamily 4-like N-terminal" evidence="3">
    <location>
        <begin position="48"/>
        <end position="188"/>
    </location>
</feature>
<name>A0ABS0JJT8_9ACTN</name>
<dbReference type="PANTHER" id="PTHR45947:SF3">
    <property type="entry name" value="SULFOQUINOVOSYL TRANSFERASE SQD2"/>
    <property type="match status" value="1"/>
</dbReference>
<sequence>MTHRRVLVLNHFAVPPGYPGGTRHVELFSRLPGWTYVILAGRRNMITGALQRPEPGFHLVAVTPYRGNGLGRVLNWVSYAVTATVAGLRQPRPDVVYASSPHLLAGLSGCVVAALRRTPFVLEVRDLWPRVLVEMGTLSETSVANRALERLERFLYRRADRIVIMAPGVRAAIEATGVAPDRIAFIPNAADPDDFTPSVGRDELRRRYGFIRRTAVYAGAHGPANGLDLLLAAAEAVPEIDVVLVGSGVEKSRLRAKALGIGNVRFLDPVPKTEIPDLLHAADVGLHVLADVELFRAGVSPNKVFDYMAAGLPILTNSPGIVGDLVMGAAAGYVTPPGNLGHGLTQMVQASPDGLTKMGAAGRCWIREHQSRTAMAHALTHLLAPLVDGAGDVPR</sequence>
<gene>
    <name evidence="4" type="ORF">IW248_003003</name>
</gene>